<accession>A0A193LF28</accession>
<dbReference type="STRING" id="1548547.BA177_07765"/>
<evidence type="ECO:0000256" key="7">
    <source>
        <dbReference type="ARBA" id="ARBA00022927"/>
    </source>
</evidence>
<evidence type="ECO:0008006" key="13">
    <source>
        <dbReference type="Google" id="ProtNLM"/>
    </source>
</evidence>
<dbReference type="AlphaFoldDB" id="A0A193LF28"/>
<keyword evidence="7" id="KW-0653">Protein transport</keyword>
<gene>
    <name evidence="11" type="ORF">BA177_07765</name>
</gene>
<dbReference type="InterPro" id="IPR033436">
    <property type="entry name" value="MucB/RseB_C"/>
</dbReference>
<keyword evidence="6" id="KW-0574">Periplasm</keyword>
<evidence type="ECO:0000259" key="10">
    <source>
        <dbReference type="Pfam" id="PF17188"/>
    </source>
</evidence>
<dbReference type="PIRSF" id="PIRSF005427">
    <property type="entry name" value="RseB"/>
    <property type="match status" value="1"/>
</dbReference>
<evidence type="ECO:0000256" key="6">
    <source>
        <dbReference type="ARBA" id="ARBA00022764"/>
    </source>
</evidence>
<organism evidence="11 12">
    <name type="scientific">Woeseia oceani</name>
    <dbReference type="NCBI Taxonomy" id="1548547"/>
    <lineage>
        <taxon>Bacteria</taxon>
        <taxon>Pseudomonadati</taxon>
        <taxon>Pseudomonadota</taxon>
        <taxon>Gammaproteobacteria</taxon>
        <taxon>Woeseiales</taxon>
        <taxon>Woeseiaceae</taxon>
        <taxon>Woeseia</taxon>
    </lineage>
</organism>
<comment type="similarity">
    <text evidence="2">Belongs to the RseB family.</text>
</comment>
<dbReference type="CDD" id="cd16327">
    <property type="entry name" value="RseB"/>
    <property type="match status" value="1"/>
</dbReference>
<evidence type="ECO:0000256" key="2">
    <source>
        <dbReference type="ARBA" id="ARBA00008150"/>
    </source>
</evidence>
<name>A0A193LF28_9GAMM</name>
<feature type="chain" id="PRO_5008260174" description="Transcriptional regulator" evidence="8">
    <location>
        <begin position="24"/>
        <end position="325"/>
    </location>
</feature>
<dbReference type="RefSeq" id="WP_068615069.1">
    <property type="nucleotide sequence ID" value="NZ_CP016268.1"/>
</dbReference>
<dbReference type="GO" id="GO:0045152">
    <property type="term" value="F:antisigma factor binding"/>
    <property type="evidence" value="ECO:0007669"/>
    <property type="project" value="TreeGrafter"/>
</dbReference>
<dbReference type="Pfam" id="PF17188">
    <property type="entry name" value="MucB_RseB_C"/>
    <property type="match status" value="1"/>
</dbReference>
<feature type="domain" description="MucB/RseB N-terminal" evidence="9">
    <location>
        <begin position="34"/>
        <end position="209"/>
    </location>
</feature>
<evidence type="ECO:0000313" key="12">
    <source>
        <dbReference type="Proteomes" id="UP000092695"/>
    </source>
</evidence>
<feature type="domain" description="MucB/RseB C-terminal" evidence="10">
    <location>
        <begin position="230"/>
        <end position="323"/>
    </location>
</feature>
<dbReference type="OrthoDB" id="7067274at2"/>
<dbReference type="GO" id="GO:0015031">
    <property type="term" value="P:protein transport"/>
    <property type="evidence" value="ECO:0007669"/>
    <property type="project" value="UniProtKB-KW"/>
</dbReference>
<keyword evidence="5 8" id="KW-0732">Signal</keyword>
<dbReference type="GO" id="GO:0030288">
    <property type="term" value="C:outer membrane-bounded periplasmic space"/>
    <property type="evidence" value="ECO:0007669"/>
    <property type="project" value="TreeGrafter"/>
</dbReference>
<keyword evidence="4" id="KW-0813">Transport</keyword>
<dbReference type="GO" id="GO:0032885">
    <property type="term" value="P:regulation of polysaccharide biosynthetic process"/>
    <property type="evidence" value="ECO:0007669"/>
    <property type="project" value="TreeGrafter"/>
</dbReference>
<reference evidence="11 12" key="1">
    <citation type="submission" date="2016-06" db="EMBL/GenBank/DDBJ databases">
        <title>Complete genome sequence of a deep-branching marine Gamma Proteobacterium Woeseia oceani type strain XK5.</title>
        <authorList>
            <person name="Mu D."/>
            <person name="Du Z."/>
        </authorList>
    </citation>
    <scope>NUCLEOTIDE SEQUENCE [LARGE SCALE GENOMIC DNA]</scope>
    <source>
        <strain evidence="11 12">XK5</strain>
    </source>
</reference>
<evidence type="ECO:0000256" key="4">
    <source>
        <dbReference type="ARBA" id="ARBA00022448"/>
    </source>
</evidence>
<comment type="subunit">
    <text evidence="3">Monomer.</text>
</comment>
<dbReference type="Gene3D" id="2.50.20.10">
    <property type="entry name" value="Lipoprotein localisation LolA/LolB/LppX"/>
    <property type="match status" value="1"/>
</dbReference>
<keyword evidence="12" id="KW-1185">Reference proteome</keyword>
<protein>
    <recommendedName>
        <fullName evidence="13">Transcriptional regulator</fullName>
    </recommendedName>
</protein>
<dbReference type="PANTHER" id="PTHR38782:SF1">
    <property type="entry name" value="SIGMA-E FACTOR REGULATORY PROTEIN RSEB"/>
    <property type="match status" value="1"/>
</dbReference>
<evidence type="ECO:0000313" key="11">
    <source>
        <dbReference type="EMBL" id="ANO51112.1"/>
    </source>
</evidence>
<dbReference type="KEGG" id="woc:BA177_07765"/>
<dbReference type="InterPro" id="IPR038484">
    <property type="entry name" value="MucB/RseB_C_sf"/>
</dbReference>
<feature type="signal peptide" evidence="8">
    <location>
        <begin position="1"/>
        <end position="23"/>
    </location>
</feature>
<comment type="subcellular location">
    <subcellularLocation>
        <location evidence="1">Periplasm</location>
    </subcellularLocation>
</comment>
<dbReference type="InterPro" id="IPR033434">
    <property type="entry name" value="MucB/RseB_N"/>
</dbReference>
<dbReference type="SUPFAM" id="SSF89392">
    <property type="entry name" value="Prokaryotic lipoproteins and lipoprotein localization factors"/>
    <property type="match status" value="1"/>
</dbReference>
<dbReference type="EMBL" id="CP016268">
    <property type="protein sequence ID" value="ANO51112.1"/>
    <property type="molecule type" value="Genomic_DNA"/>
</dbReference>
<evidence type="ECO:0000256" key="3">
    <source>
        <dbReference type="ARBA" id="ARBA00011245"/>
    </source>
</evidence>
<dbReference type="Pfam" id="PF03888">
    <property type="entry name" value="MucB_RseB"/>
    <property type="match status" value="1"/>
</dbReference>
<dbReference type="InterPro" id="IPR005588">
    <property type="entry name" value="MucB_RseB"/>
</dbReference>
<evidence type="ECO:0000256" key="8">
    <source>
        <dbReference type="SAM" id="SignalP"/>
    </source>
</evidence>
<dbReference type="PANTHER" id="PTHR38782">
    <property type="match status" value="1"/>
</dbReference>
<dbReference type="Gene3D" id="3.30.200.100">
    <property type="entry name" value="MucB/RseB, C-terminal domain"/>
    <property type="match status" value="1"/>
</dbReference>
<sequence>MQPFSLTRPAHAVCAFVTFFVLAGPLQARGKASPNEWLDRMSSVVTTVDYEGTVIRRKNGRSEALKVVHRVTNGVVNEKVITQEGNGLEIIRNGNEVHCILPDQKSVLIEQWNDRSTLFSTLPSSELRFGSEYDLSLVREERVAGRRAILLAIRPHDGMRFGHRLWLDYETAFPLRTELVGSDGSLIEQLKFADIRFDSVISDQALAPSLNLDNFTWYTEPARMQVVDVETDWHSDDLPNGFRAVSTRTEEMPGLDNPVTHIVYSDGLATVSVFIADEQDGQSAERYQVGASSSYSTHVAGHQVTAVGEVPAITVQRIASSMRRK</sequence>
<proteinExistence type="inferred from homology"/>
<evidence type="ECO:0000259" key="9">
    <source>
        <dbReference type="Pfam" id="PF03888"/>
    </source>
</evidence>
<dbReference type="InterPro" id="IPR029046">
    <property type="entry name" value="LolA/LolB/LppX"/>
</dbReference>
<evidence type="ECO:0000256" key="5">
    <source>
        <dbReference type="ARBA" id="ARBA00022729"/>
    </source>
</evidence>
<evidence type="ECO:0000256" key="1">
    <source>
        <dbReference type="ARBA" id="ARBA00004418"/>
    </source>
</evidence>
<dbReference type="Proteomes" id="UP000092695">
    <property type="component" value="Chromosome"/>
</dbReference>